<organism evidence="1 2">
    <name type="scientific">Candidatus Yanofskybacteria bacterium RIFCSPHIGHO2_02_FULL_39_10</name>
    <dbReference type="NCBI Taxonomy" id="1802674"/>
    <lineage>
        <taxon>Bacteria</taxon>
        <taxon>Candidatus Yanofskyibacteriota</taxon>
    </lineage>
</organism>
<dbReference type="Proteomes" id="UP000178908">
    <property type="component" value="Unassembled WGS sequence"/>
</dbReference>
<sequence length="103" mass="11868">MGYDIIWYSYQDYAKFLPPRIINKIQEIKDHPHSPKNIFFFIGDMDRNGVISRPPTGICFLAVTTSVGMGAWQLSDYHYGDSGYFIIDAWRGPTFSDEEARLP</sequence>
<name>A0A1F8F7K1_9BACT</name>
<protein>
    <submittedName>
        <fullName evidence="1">Uncharacterized protein</fullName>
    </submittedName>
</protein>
<dbReference type="EMBL" id="MGJO01000031">
    <property type="protein sequence ID" value="OGN09123.1"/>
    <property type="molecule type" value="Genomic_DNA"/>
</dbReference>
<gene>
    <name evidence="1" type="ORF">A3C61_00970</name>
</gene>
<dbReference type="AlphaFoldDB" id="A0A1F8F7K1"/>
<reference evidence="1 2" key="1">
    <citation type="journal article" date="2016" name="Nat. Commun.">
        <title>Thousands of microbial genomes shed light on interconnected biogeochemical processes in an aquifer system.</title>
        <authorList>
            <person name="Anantharaman K."/>
            <person name="Brown C.T."/>
            <person name="Hug L.A."/>
            <person name="Sharon I."/>
            <person name="Castelle C.J."/>
            <person name="Probst A.J."/>
            <person name="Thomas B.C."/>
            <person name="Singh A."/>
            <person name="Wilkins M.J."/>
            <person name="Karaoz U."/>
            <person name="Brodie E.L."/>
            <person name="Williams K.H."/>
            <person name="Hubbard S.S."/>
            <person name="Banfield J.F."/>
        </authorList>
    </citation>
    <scope>NUCLEOTIDE SEQUENCE [LARGE SCALE GENOMIC DNA]</scope>
</reference>
<evidence type="ECO:0000313" key="2">
    <source>
        <dbReference type="Proteomes" id="UP000178908"/>
    </source>
</evidence>
<proteinExistence type="predicted"/>
<evidence type="ECO:0000313" key="1">
    <source>
        <dbReference type="EMBL" id="OGN09123.1"/>
    </source>
</evidence>
<comment type="caution">
    <text evidence="1">The sequence shown here is derived from an EMBL/GenBank/DDBJ whole genome shotgun (WGS) entry which is preliminary data.</text>
</comment>
<accession>A0A1F8F7K1</accession>